<dbReference type="Pfam" id="PF13843">
    <property type="entry name" value="DDE_Tnp_1_7"/>
    <property type="match status" value="1"/>
</dbReference>
<comment type="caution">
    <text evidence="3">The sequence shown here is derived from an EMBL/GenBank/DDBJ whole genome shotgun (WGS) entry which is preliminary data.</text>
</comment>
<dbReference type="InterPro" id="IPR029526">
    <property type="entry name" value="PGBD"/>
</dbReference>
<evidence type="ECO:0000259" key="2">
    <source>
        <dbReference type="Pfam" id="PF13843"/>
    </source>
</evidence>
<proteinExistence type="predicted"/>
<name>A0AAV4BI82_9GAST</name>
<protein>
    <submittedName>
        <fullName evidence="3">PiggyBac transposable element-derived protein 4</fullName>
    </submittedName>
</protein>
<keyword evidence="4" id="KW-1185">Reference proteome</keyword>
<evidence type="ECO:0000313" key="4">
    <source>
        <dbReference type="Proteomes" id="UP000735302"/>
    </source>
</evidence>
<dbReference type="AlphaFoldDB" id="A0AAV4BI82"/>
<reference evidence="3 4" key="1">
    <citation type="journal article" date="2021" name="Elife">
        <title>Chloroplast acquisition without the gene transfer in kleptoplastic sea slugs, Plakobranchus ocellatus.</title>
        <authorList>
            <person name="Maeda T."/>
            <person name="Takahashi S."/>
            <person name="Yoshida T."/>
            <person name="Shimamura S."/>
            <person name="Takaki Y."/>
            <person name="Nagai Y."/>
            <person name="Toyoda A."/>
            <person name="Suzuki Y."/>
            <person name="Arimoto A."/>
            <person name="Ishii H."/>
            <person name="Satoh N."/>
            <person name="Nishiyama T."/>
            <person name="Hasebe M."/>
            <person name="Maruyama T."/>
            <person name="Minagawa J."/>
            <person name="Obokata J."/>
            <person name="Shigenobu S."/>
        </authorList>
    </citation>
    <scope>NUCLEOTIDE SEQUENCE [LARGE SCALE GENOMIC DNA]</scope>
</reference>
<keyword evidence="1" id="KW-0732">Signal</keyword>
<dbReference type="EMBL" id="BLXT01004995">
    <property type="protein sequence ID" value="GFO18780.1"/>
    <property type="molecule type" value="Genomic_DNA"/>
</dbReference>
<evidence type="ECO:0000313" key="3">
    <source>
        <dbReference type="EMBL" id="GFO18780.1"/>
    </source>
</evidence>
<feature type="chain" id="PRO_5043819922" evidence="1">
    <location>
        <begin position="22"/>
        <end position="150"/>
    </location>
</feature>
<sequence>MAVKIFYILLAHFGTVYHILADRWCPTGKLVDHLTGKSTDSIQVGRKNFPPNLKTQKLAHMELSFQRTDGDKLINASFKDKKVKKPVSLVSSCNSIEFIPVQGKQKPIIMNNYNQYMNGCDRADQNLGNYRLCERKLTKLEKVLFLGNGD</sequence>
<accession>A0AAV4BI82</accession>
<dbReference type="Proteomes" id="UP000735302">
    <property type="component" value="Unassembled WGS sequence"/>
</dbReference>
<organism evidence="3 4">
    <name type="scientific">Plakobranchus ocellatus</name>
    <dbReference type="NCBI Taxonomy" id="259542"/>
    <lineage>
        <taxon>Eukaryota</taxon>
        <taxon>Metazoa</taxon>
        <taxon>Spiralia</taxon>
        <taxon>Lophotrochozoa</taxon>
        <taxon>Mollusca</taxon>
        <taxon>Gastropoda</taxon>
        <taxon>Heterobranchia</taxon>
        <taxon>Euthyneura</taxon>
        <taxon>Panpulmonata</taxon>
        <taxon>Sacoglossa</taxon>
        <taxon>Placobranchoidea</taxon>
        <taxon>Plakobranchidae</taxon>
        <taxon>Plakobranchus</taxon>
    </lineage>
</organism>
<feature type="domain" description="PiggyBac transposable element-derived protein" evidence="2">
    <location>
        <begin position="17"/>
        <end position="142"/>
    </location>
</feature>
<evidence type="ECO:0000256" key="1">
    <source>
        <dbReference type="SAM" id="SignalP"/>
    </source>
</evidence>
<feature type="signal peptide" evidence="1">
    <location>
        <begin position="1"/>
        <end position="21"/>
    </location>
</feature>
<gene>
    <name evidence="3" type="ORF">PoB_004528500</name>
</gene>